<dbReference type="OrthoDB" id="8254365at2"/>
<keyword evidence="2" id="KW-1185">Reference proteome</keyword>
<evidence type="ECO:0000313" key="2">
    <source>
        <dbReference type="Proteomes" id="UP000184096"/>
    </source>
</evidence>
<reference evidence="2" key="1">
    <citation type="submission" date="2016-11" db="EMBL/GenBank/DDBJ databases">
        <authorList>
            <person name="Varghese N."/>
            <person name="Submissions S."/>
        </authorList>
    </citation>
    <scope>NUCLEOTIDE SEQUENCE [LARGE SCALE GENOMIC DNA]</scope>
    <source>
        <strain evidence="2">GAS401</strain>
    </source>
</reference>
<accession>A0A1M7T526</accession>
<name>A0A1M7T526_9BRAD</name>
<dbReference type="AlphaFoldDB" id="A0A1M7T526"/>
<protein>
    <submittedName>
        <fullName evidence="1">Uncharacterized protein</fullName>
    </submittedName>
</protein>
<proteinExistence type="predicted"/>
<sequence length="73" mass="8190">MRFQQISQRGKQYLKTAETLLRAAQTMTDRAIADQLKALAEDYERRAEKASQVDAAKAFARSAANVEEIVDMA</sequence>
<dbReference type="Proteomes" id="UP000184096">
    <property type="component" value="Chromosome I"/>
</dbReference>
<organism evidence="1 2">
    <name type="scientific">Bradyrhizobium erythrophlei</name>
    <dbReference type="NCBI Taxonomy" id="1437360"/>
    <lineage>
        <taxon>Bacteria</taxon>
        <taxon>Pseudomonadati</taxon>
        <taxon>Pseudomonadota</taxon>
        <taxon>Alphaproteobacteria</taxon>
        <taxon>Hyphomicrobiales</taxon>
        <taxon>Nitrobacteraceae</taxon>
        <taxon>Bradyrhizobium</taxon>
    </lineage>
</organism>
<gene>
    <name evidence="1" type="ORF">SAMN05444170_0789</name>
</gene>
<dbReference type="RefSeq" id="WP_072816780.1">
    <property type="nucleotide sequence ID" value="NZ_LT670849.1"/>
</dbReference>
<dbReference type="EMBL" id="LT670849">
    <property type="protein sequence ID" value="SHN65795.1"/>
    <property type="molecule type" value="Genomic_DNA"/>
</dbReference>
<evidence type="ECO:0000313" key="1">
    <source>
        <dbReference type="EMBL" id="SHN65795.1"/>
    </source>
</evidence>